<dbReference type="NCBIfam" id="TIGR00099">
    <property type="entry name" value="Cof-subfamily"/>
    <property type="match status" value="1"/>
</dbReference>
<dbReference type="InterPro" id="IPR023214">
    <property type="entry name" value="HAD_sf"/>
</dbReference>
<sequence length="293" mass="32778">MKIDFLGDMKLMANKSNQKVIFLDIDGTLCDYNGTIPDSAKQAIWLARSNNHLVFLNTGRSKGEMDADLLNIGFDGMICGNGNFVEVNQKVILHQPLPETVEVEIVNWLKEHHSEFFLESNNGLFASEHFREKGLPVVRAYVQGKGQTDVSHMTVDTAFPAMQYGESIFRDDVNKISFILTDEVQPEIVKKQFPHLEFGTWGGRDEQPLFGDLRPKGITKSNAIKYLLQYLNLSLRDTIAFGDAQVDIPMFELCGIGVCMENGGPNAKKNADLVTDAVMDNGLYHAFEKLSLI</sequence>
<evidence type="ECO:0000313" key="4">
    <source>
        <dbReference type="Proteomes" id="UP001385848"/>
    </source>
</evidence>
<dbReference type="AlphaFoldDB" id="A0A5N1IE72"/>
<dbReference type="RefSeq" id="WP_006585387.1">
    <property type="nucleotide sequence ID" value="NZ_CATOUV010000001.1"/>
</dbReference>
<keyword evidence="1" id="KW-0378">Hydrolase</keyword>
<dbReference type="Proteomes" id="UP000327236">
    <property type="component" value="Unassembled WGS sequence"/>
</dbReference>
<evidence type="ECO:0000313" key="2">
    <source>
        <dbReference type="EMBL" id="MEL0564918.1"/>
    </source>
</evidence>
<dbReference type="EC" id="3.-.-.-" evidence="2"/>
<accession>A0A5N1IE72</accession>
<dbReference type="GO" id="GO:0005829">
    <property type="term" value="C:cytosol"/>
    <property type="evidence" value="ECO:0007669"/>
    <property type="project" value="TreeGrafter"/>
</dbReference>
<dbReference type="PANTHER" id="PTHR10000:SF25">
    <property type="entry name" value="PHOSPHATASE YKRA-RELATED"/>
    <property type="match status" value="1"/>
</dbReference>
<evidence type="ECO:0000313" key="1">
    <source>
        <dbReference type="EMBL" id="KAA9323154.1"/>
    </source>
</evidence>
<dbReference type="Proteomes" id="UP001385848">
    <property type="component" value="Unassembled WGS sequence"/>
</dbReference>
<dbReference type="KEGG" id="lje:BUE77_00705"/>
<dbReference type="GO" id="GO:0000287">
    <property type="term" value="F:magnesium ion binding"/>
    <property type="evidence" value="ECO:0007669"/>
    <property type="project" value="TreeGrafter"/>
</dbReference>
<dbReference type="OrthoDB" id="9810101at2"/>
<dbReference type="PANTHER" id="PTHR10000">
    <property type="entry name" value="PHOSPHOSERINE PHOSPHATASE"/>
    <property type="match status" value="1"/>
</dbReference>
<dbReference type="SFLD" id="SFLDS00003">
    <property type="entry name" value="Haloacid_Dehalogenase"/>
    <property type="match status" value="1"/>
</dbReference>
<dbReference type="EMBL" id="VYWW01000011">
    <property type="protein sequence ID" value="KAA9323154.1"/>
    <property type="molecule type" value="Genomic_DNA"/>
</dbReference>
<dbReference type="GO" id="GO:0016791">
    <property type="term" value="F:phosphatase activity"/>
    <property type="evidence" value="ECO:0007669"/>
    <property type="project" value="TreeGrafter"/>
</dbReference>
<dbReference type="Gene3D" id="3.30.1240.10">
    <property type="match status" value="1"/>
</dbReference>
<dbReference type="Gene3D" id="3.40.50.1000">
    <property type="entry name" value="HAD superfamily/HAD-like"/>
    <property type="match status" value="1"/>
</dbReference>
<dbReference type="SFLD" id="SFLDG01140">
    <property type="entry name" value="C2.B:_Phosphomannomutase_and_P"/>
    <property type="match status" value="1"/>
</dbReference>
<protein>
    <submittedName>
        <fullName evidence="1">Cof-type HAD-IIB family hydrolase</fullName>
    </submittedName>
    <submittedName>
        <fullName evidence="2">HAD family hydrolase</fullName>
        <ecNumber evidence="2">3.-.-.-</ecNumber>
    </submittedName>
</protein>
<comment type="caution">
    <text evidence="1">The sequence shown here is derived from an EMBL/GenBank/DDBJ whole genome shotgun (WGS) entry which is preliminary data.</text>
</comment>
<dbReference type="GeneID" id="31742217"/>
<evidence type="ECO:0000313" key="3">
    <source>
        <dbReference type="Proteomes" id="UP000327236"/>
    </source>
</evidence>
<reference evidence="1 3" key="1">
    <citation type="submission" date="2019-09" db="EMBL/GenBank/DDBJ databases">
        <title>Draft genome sequence assemblies of isolates from the urinary tract.</title>
        <authorList>
            <person name="Mores C.R."/>
            <person name="Putonti C."/>
            <person name="Wolfe A.J."/>
        </authorList>
    </citation>
    <scope>NUCLEOTIDE SEQUENCE [LARGE SCALE GENOMIC DNA]</scope>
    <source>
        <strain evidence="1 3">UMB246</strain>
    </source>
</reference>
<organism evidence="1 3">
    <name type="scientific">Lactobacillus jensenii</name>
    <dbReference type="NCBI Taxonomy" id="109790"/>
    <lineage>
        <taxon>Bacteria</taxon>
        <taxon>Bacillati</taxon>
        <taxon>Bacillota</taxon>
        <taxon>Bacilli</taxon>
        <taxon>Lactobacillales</taxon>
        <taxon>Lactobacillaceae</taxon>
        <taxon>Lactobacillus</taxon>
    </lineage>
</organism>
<dbReference type="Pfam" id="PF08282">
    <property type="entry name" value="Hydrolase_3"/>
    <property type="match status" value="1"/>
</dbReference>
<keyword evidence="4" id="KW-1185">Reference proteome</keyword>
<name>A0A5N1IE72_LACJE</name>
<dbReference type="InterPro" id="IPR000150">
    <property type="entry name" value="Cof"/>
</dbReference>
<proteinExistence type="predicted"/>
<dbReference type="SUPFAM" id="SSF56784">
    <property type="entry name" value="HAD-like"/>
    <property type="match status" value="1"/>
</dbReference>
<reference evidence="2 4" key="2">
    <citation type="submission" date="2024-04" db="EMBL/GenBank/DDBJ databases">
        <title>Three lactobacilli isolated from voided urine samples from females with type 2 diabetes.</title>
        <authorList>
            <person name="Kula A."/>
            <person name="Stegman N."/>
            <person name="Putonti C."/>
        </authorList>
    </citation>
    <scope>NUCLEOTIDE SEQUENCE [LARGE SCALE GENOMIC DNA]</scope>
    <source>
        <strain evidence="2 4">1855</strain>
    </source>
</reference>
<dbReference type="InterPro" id="IPR036412">
    <property type="entry name" value="HAD-like_sf"/>
</dbReference>
<dbReference type="EMBL" id="JBBVUL010000004">
    <property type="protein sequence ID" value="MEL0564918.1"/>
    <property type="molecule type" value="Genomic_DNA"/>
</dbReference>
<gene>
    <name evidence="2" type="ORF">AAC431_03135</name>
    <name evidence="1" type="ORF">F6H94_03600</name>
</gene>